<reference evidence="1" key="1">
    <citation type="journal article" date="2023" name="Insect Mol. Biol.">
        <title>Genome sequencing provides insights into the evolution of gene families encoding plant cell wall-degrading enzymes in longhorned beetles.</title>
        <authorList>
            <person name="Shin N.R."/>
            <person name="Okamura Y."/>
            <person name="Kirsch R."/>
            <person name="Pauchet Y."/>
        </authorList>
    </citation>
    <scope>NUCLEOTIDE SEQUENCE</scope>
    <source>
        <strain evidence="1">AMC_N1</strain>
    </source>
</reference>
<keyword evidence="2" id="KW-1185">Reference proteome</keyword>
<sequence>MLQKCFGESTLSRTQVFEWHKAFSEGRKIVENLPHASRSSTSVNDDNIEKVKEIVLENLRVGIRVIAGAFNISYESIQHILVDVLGMKRVAARLVPKDLNFLQKRTSSRGRKRDACQRS</sequence>
<gene>
    <name evidence="1" type="ORF">NQ318_019096</name>
</gene>
<name>A0AAV8Y8X0_9CUCU</name>
<dbReference type="Proteomes" id="UP001162162">
    <property type="component" value="Unassembled WGS sequence"/>
</dbReference>
<dbReference type="EMBL" id="JAPWTK010000171">
    <property type="protein sequence ID" value="KAJ8947015.1"/>
    <property type="molecule type" value="Genomic_DNA"/>
</dbReference>
<dbReference type="AlphaFoldDB" id="A0AAV8Y8X0"/>
<evidence type="ECO:0008006" key="3">
    <source>
        <dbReference type="Google" id="ProtNLM"/>
    </source>
</evidence>
<proteinExistence type="predicted"/>
<dbReference type="PANTHER" id="PTHR46060">
    <property type="entry name" value="MARINER MOS1 TRANSPOSASE-LIKE PROTEIN"/>
    <property type="match status" value="1"/>
</dbReference>
<protein>
    <recommendedName>
        <fullName evidence="3">FLJ37770-like protein</fullName>
    </recommendedName>
</protein>
<evidence type="ECO:0000313" key="2">
    <source>
        <dbReference type="Proteomes" id="UP001162162"/>
    </source>
</evidence>
<organism evidence="1 2">
    <name type="scientific">Aromia moschata</name>
    <dbReference type="NCBI Taxonomy" id="1265417"/>
    <lineage>
        <taxon>Eukaryota</taxon>
        <taxon>Metazoa</taxon>
        <taxon>Ecdysozoa</taxon>
        <taxon>Arthropoda</taxon>
        <taxon>Hexapoda</taxon>
        <taxon>Insecta</taxon>
        <taxon>Pterygota</taxon>
        <taxon>Neoptera</taxon>
        <taxon>Endopterygota</taxon>
        <taxon>Coleoptera</taxon>
        <taxon>Polyphaga</taxon>
        <taxon>Cucujiformia</taxon>
        <taxon>Chrysomeloidea</taxon>
        <taxon>Cerambycidae</taxon>
        <taxon>Cerambycinae</taxon>
        <taxon>Callichromatini</taxon>
        <taxon>Aromia</taxon>
    </lineage>
</organism>
<dbReference type="PANTHER" id="PTHR46060:SF1">
    <property type="entry name" value="MARINER MOS1 TRANSPOSASE-LIKE PROTEIN"/>
    <property type="match status" value="1"/>
</dbReference>
<dbReference type="InterPro" id="IPR052709">
    <property type="entry name" value="Transposase-MT_Hybrid"/>
</dbReference>
<comment type="caution">
    <text evidence="1">The sequence shown here is derived from an EMBL/GenBank/DDBJ whole genome shotgun (WGS) entry which is preliminary data.</text>
</comment>
<evidence type="ECO:0000313" key="1">
    <source>
        <dbReference type="EMBL" id="KAJ8947015.1"/>
    </source>
</evidence>
<accession>A0AAV8Y8X0</accession>